<proteinExistence type="inferred from homology"/>
<dbReference type="InterPro" id="IPR005844">
    <property type="entry name" value="A-D-PHexomutase_a/b/a-I"/>
</dbReference>
<keyword evidence="3" id="KW-0597">Phosphoprotein</keyword>
<dbReference type="Gene3D" id="3.40.120.10">
    <property type="entry name" value="Alpha-D-Glucose-1,6-Bisphosphate, subunit A, domain 3"/>
    <property type="match status" value="3"/>
</dbReference>
<dbReference type="Pfam" id="PF02879">
    <property type="entry name" value="PGM_PMM_II"/>
    <property type="match status" value="1"/>
</dbReference>
<evidence type="ECO:0000259" key="9">
    <source>
        <dbReference type="Pfam" id="PF02878"/>
    </source>
</evidence>
<gene>
    <name evidence="12" type="ORF">AKJ47_00550</name>
</gene>
<dbReference type="AlphaFoldDB" id="A0A133VCJ0"/>
<dbReference type="GO" id="GO:0000287">
    <property type="term" value="F:magnesium ion binding"/>
    <property type="evidence" value="ECO:0007669"/>
    <property type="project" value="InterPro"/>
</dbReference>
<dbReference type="SUPFAM" id="SSF53738">
    <property type="entry name" value="Phosphoglucomutase, first 3 domains"/>
    <property type="match status" value="3"/>
</dbReference>
<dbReference type="Pfam" id="PF02880">
    <property type="entry name" value="PGM_PMM_III"/>
    <property type="match status" value="1"/>
</dbReference>
<keyword evidence="5 7" id="KW-0460">Magnesium</keyword>
<dbReference type="PANTHER" id="PTHR43771:SF1">
    <property type="entry name" value="PHOSPHOMANNOMUTASE"/>
    <property type="match status" value="1"/>
</dbReference>
<comment type="similarity">
    <text evidence="2 7">Belongs to the phosphohexose mutase family.</text>
</comment>
<evidence type="ECO:0000256" key="6">
    <source>
        <dbReference type="ARBA" id="ARBA00023235"/>
    </source>
</evidence>
<dbReference type="InterPro" id="IPR005845">
    <property type="entry name" value="A-D-PHexomutase_a/b/a-II"/>
</dbReference>
<dbReference type="Gene3D" id="3.30.310.50">
    <property type="entry name" value="Alpha-D-phosphohexomutase, C-terminal domain"/>
    <property type="match status" value="1"/>
</dbReference>
<dbReference type="NCBIfam" id="TIGR03990">
    <property type="entry name" value="Arch_GlmM"/>
    <property type="match status" value="1"/>
</dbReference>
<dbReference type="InterPro" id="IPR005843">
    <property type="entry name" value="A-D-PHexomutase_C"/>
</dbReference>
<evidence type="ECO:0000256" key="3">
    <source>
        <dbReference type="ARBA" id="ARBA00022553"/>
    </source>
</evidence>
<dbReference type="GO" id="GO:0008966">
    <property type="term" value="F:phosphoglucosamine mutase activity"/>
    <property type="evidence" value="ECO:0007669"/>
    <property type="project" value="InterPro"/>
</dbReference>
<dbReference type="PRINTS" id="PR00509">
    <property type="entry name" value="PGMPMM"/>
</dbReference>
<evidence type="ECO:0000259" key="11">
    <source>
        <dbReference type="Pfam" id="PF02880"/>
    </source>
</evidence>
<dbReference type="InterPro" id="IPR005841">
    <property type="entry name" value="Alpha-D-phosphohexomutase_SF"/>
</dbReference>
<evidence type="ECO:0000259" key="10">
    <source>
        <dbReference type="Pfam" id="PF02879"/>
    </source>
</evidence>
<dbReference type="Proteomes" id="UP000070405">
    <property type="component" value="Unassembled WGS sequence"/>
</dbReference>
<evidence type="ECO:0000256" key="2">
    <source>
        <dbReference type="ARBA" id="ARBA00010231"/>
    </source>
</evidence>
<evidence type="ECO:0000313" key="13">
    <source>
        <dbReference type="Proteomes" id="UP000070405"/>
    </source>
</evidence>
<protein>
    <submittedName>
        <fullName evidence="12">Phosphoglucosamine mutase</fullName>
    </submittedName>
</protein>
<dbReference type="InterPro" id="IPR016055">
    <property type="entry name" value="A-D-PHexomutase_a/b/a-I/II/III"/>
</dbReference>
<dbReference type="FunFam" id="3.40.120.10:FF:000001">
    <property type="entry name" value="Phosphoglucosamine mutase"/>
    <property type="match status" value="1"/>
</dbReference>
<reference evidence="12 13" key="1">
    <citation type="journal article" date="2016" name="Sci. Rep.">
        <title>Metabolic traits of an uncultured archaeal lineage -MSBL1- from brine pools of the Red Sea.</title>
        <authorList>
            <person name="Mwirichia R."/>
            <person name="Alam I."/>
            <person name="Rashid M."/>
            <person name="Vinu M."/>
            <person name="Ba-Alawi W."/>
            <person name="Anthony Kamau A."/>
            <person name="Kamanda Ngugi D."/>
            <person name="Goker M."/>
            <person name="Klenk H.P."/>
            <person name="Bajic V."/>
            <person name="Stingl U."/>
        </authorList>
    </citation>
    <scope>NUCLEOTIDE SEQUENCE [LARGE SCALE GENOMIC DNA]</scope>
    <source>
        <strain evidence="12">SCGC-AAA261G05</strain>
    </source>
</reference>
<dbReference type="PROSITE" id="PS00710">
    <property type="entry name" value="PGM_PMM"/>
    <property type="match status" value="1"/>
</dbReference>
<evidence type="ECO:0000256" key="4">
    <source>
        <dbReference type="ARBA" id="ARBA00022723"/>
    </source>
</evidence>
<feature type="domain" description="Alpha-D-phosphohexomutase alpha/beta/alpha" evidence="11">
    <location>
        <begin position="252"/>
        <end position="357"/>
    </location>
</feature>
<dbReference type="CDD" id="cd03087">
    <property type="entry name" value="PGM_like1"/>
    <property type="match status" value="1"/>
</dbReference>
<accession>A0A133VCJ0</accession>
<dbReference type="SUPFAM" id="SSF55957">
    <property type="entry name" value="Phosphoglucomutase, C-terminal domain"/>
    <property type="match status" value="1"/>
</dbReference>
<feature type="domain" description="Alpha-D-phosphohexomutase C-terminal" evidence="8">
    <location>
        <begin position="368"/>
        <end position="440"/>
    </location>
</feature>
<evidence type="ECO:0000259" key="8">
    <source>
        <dbReference type="Pfam" id="PF00408"/>
    </source>
</evidence>
<evidence type="ECO:0000256" key="5">
    <source>
        <dbReference type="ARBA" id="ARBA00022842"/>
    </source>
</evidence>
<name>A0A133VCJ0_9EURY</name>
<organism evidence="12 13">
    <name type="scientific">candidate division MSBL1 archaeon SCGC-AAA261G05</name>
    <dbReference type="NCBI Taxonomy" id="1698276"/>
    <lineage>
        <taxon>Archaea</taxon>
        <taxon>Methanobacteriati</taxon>
        <taxon>Methanobacteriota</taxon>
        <taxon>candidate division MSBL1</taxon>
    </lineage>
</organism>
<dbReference type="PATRIC" id="fig|1698276.3.peg.264"/>
<dbReference type="EMBL" id="LHYA01000003">
    <property type="protein sequence ID" value="KXB04169.1"/>
    <property type="molecule type" value="Genomic_DNA"/>
</dbReference>
<keyword evidence="6" id="KW-0413">Isomerase</keyword>
<keyword evidence="4 7" id="KW-0479">Metal-binding</keyword>
<dbReference type="InterPro" id="IPR024086">
    <property type="entry name" value="GlmM_arc-type"/>
</dbReference>
<evidence type="ECO:0000313" key="12">
    <source>
        <dbReference type="EMBL" id="KXB04169.1"/>
    </source>
</evidence>
<dbReference type="InterPro" id="IPR005846">
    <property type="entry name" value="A-D-PHexomutase_a/b/a-III"/>
</dbReference>
<evidence type="ECO:0000256" key="1">
    <source>
        <dbReference type="ARBA" id="ARBA00001946"/>
    </source>
</evidence>
<comment type="cofactor">
    <cofactor evidence="1">
        <name>Mg(2+)</name>
        <dbReference type="ChEBI" id="CHEBI:18420"/>
    </cofactor>
</comment>
<evidence type="ECO:0000256" key="7">
    <source>
        <dbReference type="RuleBase" id="RU004326"/>
    </source>
</evidence>
<dbReference type="FunFam" id="3.40.120.10:FF:000003">
    <property type="entry name" value="Phosphoglucosamine mutase"/>
    <property type="match status" value="1"/>
</dbReference>
<feature type="domain" description="Alpha-D-phosphohexomutase alpha/beta/alpha" evidence="9">
    <location>
        <begin position="3"/>
        <end position="133"/>
    </location>
</feature>
<sequence>MPKLFGTSGVRGIINEDFTPETVLRLARALATSLENSGTIVIGKDPRTSSDLIEDIITSGLLAGGCSVKKLGVVPTPVVGFAARNLGADAGIMITASHNPPEYNGVKFFDSSGMAYTPDKESEIEEIYFEERFESVEWSEIKDVSSTTILREYMQDISKVVDVDKKFKVVVDCANGAASQVTPYLLEGLGCEVITLNSQLDGTFPGRPPEPVKENLQELCKIVKSTAADIGLAHDGDGDRIAAADENGHVVEGDKLLALASAYAVQKFGGKIVTTIDASKVVDEQVIEAGSEVVRTKVGDVSVAQEMESQEANFGGEPSGTWICGDVHLCPDGPLAGIRILEMIDDSGKTLSELVDGVSSYPVRRAKIDCPNKEKEKVMQSVEEQAPQVFGDIVEKLTLDGLRLEFEDGAWLLVRPSGTEPYIRVTAEADDEDRAKSLVGEAKQLLQ</sequence>
<keyword evidence="13" id="KW-1185">Reference proteome</keyword>
<dbReference type="GO" id="GO:0005975">
    <property type="term" value="P:carbohydrate metabolic process"/>
    <property type="evidence" value="ECO:0007669"/>
    <property type="project" value="InterPro"/>
</dbReference>
<dbReference type="InterPro" id="IPR016066">
    <property type="entry name" value="A-D-PHexomutase_CS"/>
</dbReference>
<feature type="domain" description="Alpha-D-phosphohexomutase alpha/beta/alpha" evidence="10">
    <location>
        <begin position="152"/>
        <end position="248"/>
    </location>
</feature>
<dbReference type="Pfam" id="PF02878">
    <property type="entry name" value="PGM_PMM_I"/>
    <property type="match status" value="1"/>
</dbReference>
<comment type="caution">
    <text evidence="12">The sequence shown here is derived from an EMBL/GenBank/DDBJ whole genome shotgun (WGS) entry which is preliminary data.</text>
</comment>
<dbReference type="PANTHER" id="PTHR43771">
    <property type="entry name" value="PHOSPHOMANNOMUTASE"/>
    <property type="match status" value="1"/>
</dbReference>
<dbReference type="InterPro" id="IPR036900">
    <property type="entry name" value="A-D-PHexomutase_C_sf"/>
</dbReference>
<dbReference type="Pfam" id="PF00408">
    <property type="entry name" value="PGM_PMM_IV"/>
    <property type="match status" value="1"/>
</dbReference>